<gene>
    <name evidence="1" type="ORF">LL252_17715</name>
</gene>
<organism evidence="1 2">
    <name type="scientific">Alloalcanivorax marinus</name>
    <dbReference type="NCBI Taxonomy" id="1177169"/>
    <lineage>
        <taxon>Bacteria</taxon>
        <taxon>Pseudomonadati</taxon>
        <taxon>Pseudomonadota</taxon>
        <taxon>Gammaproteobacteria</taxon>
        <taxon>Oceanospirillales</taxon>
        <taxon>Alcanivoracaceae</taxon>
        <taxon>Alloalcanivorax</taxon>
    </lineage>
</organism>
<dbReference type="EMBL" id="JAJGNA010000037">
    <property type="protein sequence ID" value="MCC4310408.1"/>
    <property type="molecule type" value="Genomic_DNA"/>
</dbReference>
<name>A0A9Q3USU4_9GAMM</name>
<reference evidence="1" key="1">
    <citation type="submission" date="2021-10" db="EMBL/GenBank/DDBJ databases">
        <title>The diversity and Nitrogen Metabolism of Culturable Nitrate-Utilizing Bacteria Within the Oxygen Minimum Zone of the Changjiang (Yangtze River)Estuary.</title>
        <authorList>
            <person name="Zhang D."/>
            <person name="Zheng J."/>
            <person name="Liu S."/>
            <person name="He W."/>
        </authorList>
    </citation>
    <scope>NUCLEOTIDE SEQUENCE</scope>
    <source>
        <strain evidence="1">FXH-223</strain>
    </source>
</reference>
<accession>A0A9Q3USU4</accession>
<sequence length="540" mass="60656">MPKRKPYRRLNVLLAKDEFSDAEYRDLLSPDAKVSELEIEEGHGFDGAIYVKNPEEKRPRWAQLIDALVGTEVGQLSNRSSSAVFLIRVSGKVLAFTFGYGRFLLNLGCFQQDFGLKTALNTLNHQSLRSVDLHTLEDQPIQKRSQAARGSEASVFGIDIFRDVLRAVTGSPRAGVGFKNISGGDAIYSFNQEMLVGEMPRVASRLVYFYQLDLYKDSFGWVDNIRRIKDADTVAKLDDFLLDAVKNKDPELIITLPEVVEWDKVMGFSFTRAKKDLTPVIDADQYLNNVDADSISTESIRRDRLFVTDVNDNEFGYPVYSCLYLELDSGDTRKVIFGGTWYEIDKSFMSSVDSTLAMVALSDLEFPGVYVWEEDGKAKIETEGDYNERVAAAQGFFLLDKKLVKCTKTTSPIELCDLLTQDKQLVHVKHRKGGSAGLSHLFAQGSVSAEVMLGDKEFRKKARTVLRRVDPRARDLVPLNSLRSSEYEVIFLILGAEGQSLKEKLPFFSKVNLTRVYENLSQRGFTVKIAGASQVERDGA</sequence>
<dbReference type="Proteomes" id="UP001108027">
    <property type="component" value="Unassembled WGS sequence"/>
</dbReference>
<dbReference type="AlphaFoldDB" id="A0A9Q3USU4"/>
<dbReference type="RefSeq" id="WP_228235076.1">
    <property type="nucleotide sequence ID" value="NZ_JAJGNA010000037.1"/>
</dbReference>
<protein>
    <submittedName>
        <fullName evidence="1">TIGR04141 family sporadically distributed protein</fullName>
    </submittedName>
</protein>
<dbReference type="NCBIfam" id="TIGR04141">
    <property type="entry name" value="TIGR04141 family sporadically distributed protein"/>
    <property type="match status" value="1"/>
</dbReference>
<evidence type="ECO:0000313" key="2">
    <source>
        <dbReference type="Proteomes" id="UP001108027"/>
    </source>
</evidence>
<comment type="caution">
    <text evidence="1">The sequence shown here is derived from an EMBL/GenBank/DDBJ whole genome shotgun (WGS) entry which is preliminary data.</text>
</comment>
<keyword evidence="2" id="KW-1185">Reference proteome</keyword>
<dbReference type="Pfam" id="PF19614">
    <property type="entry name" value="DUF6119"/>
    <property type="match status" value="1"/>
</dbReference>
<dbReference type="InterPro" id="IPR026487">
    <property type="entry name" value="CHP04141"/>
</dbReference>
<evidence type="ECO:0000313" key="1">
    <source>
        <dbReference type="EMBL" id="MCC4310408.1"/>
    </source>
</evidence>
<proteinExistence type="predicted"/>